<organism evidence="1 2">
    <name type="scientific">Jaapia argillacea MUCL 33604</name>
    <dbReference type="NCBI Taxonomy" id="933084"/>
    <lineage>
        <taxon>Eukaryota</taxon>
        <taxon>Fungi</taxon>
        <taxon>Dikarya</taxon>
        <taxon>Basidiomycota</taxon>
        <taxon>Agaricomycotina</taxon>
        <taxon>Agaricomycetes</taxon>
        <taxon>Agaricomycetidae</taxon>
        <taxon>Jaapiales</taxon>
        <taxon>Jaapiaceae</taxon>
        <taxon>Jaapia</taxon>
    </lineage>
</organism>
<accession>A0A067QA80</accession>
<protein>
    <submittedName>
        <fullName evidence="1">Uncharacterized protein</fullName>
    </submittedName>
</protein>
<evidence type="ECO:0000313" key="2">
    <source>
        <dbReference type="Proteomes" id="UP000027265"/>
    </source>
</evidence>
<keyword evidence="2" id="KW-1185">Reference proteome</keyword>
<proteinExistence type="predicted"/>
<evidence type="ECO:0000313" key="1">
    <source>
        <dbReference type="EMBL" id="KDQ63943.1"/>
    </source>
</evidence>
<dbReference type="HOGENOM" id="CLU_413379_0_0_1"/>
<dbReference type="OrthoDB" id="2932645at2759"/>
<dbReference type="Proteomes" id="UP000027265">
    <property type="component" value="Unassembled WGS sequence"/>
</dbReference>
<dbReference type="InParanoid" id="A0A067QA80"/>
<sequence>MDLNQVDLTNPESVYLVLSGPNVARNLPIIFAKLVEPDANRLFIQNYCGALEQAFARDQRQPGQIGLDSFGKLCVRNGVLETTLKMACSDRPEKECQIGAYQALDCVCHLMSTASLQERRELTVELIERGIVNICLEKAFNQRLCLHRQSGVNTLRSLICDSFLGDGLSPAVTADIILKMAQWTLVGPDFFVTQMRDSQTTWQSQMMLGTTNVPATFAARYVPRYYAMAQETALWAAHGLLCCTPTRSRQYILEMLRLKPEIIDTLFKCAAIKRLPYYPETQVDSVACEILGLLFDFPLDLVPGIAVSLDETNPETKASLESLSVLVSREGWSEYITDTWKRLDDEKWEHSRRLFDRVTHDYGAQCPPNDDSFRRIFEYRGTSRITILRIIANLTYLDTVPDFALISFLHIAYLSVQHKLKLQSQVDPDDLDELYAWLENDVDLFRSPMWTLASGDQVEPAQQVPPVPIMGAITLFRLYIALAKRQLLSNVPRWSSLPAGVTSKTNLSRVKQITSPEIVKKFLPNAIKRVTKRREVGHERLREVDLQFSRFAYSSGAELACAIVAFDESTGGMYQRQAMGARKEAVLCLGNTAEISLRLKQWDLVAKFASAAIDVGGDADPREGLEEATLAKNQRRLALAKKSLAVKR</sequence>
<reference evidence="2" key="1">
    <citation type="journal article" date="2014" name="Proc. Natl. Acad. Sci. U.S.A.">
        <title>Extensive sampling of basidiomycete genomes demonstrates inadequacy of the white-rot/brown-rot paradigm for wood decay fungi.</title>
        <authorList>
            <person name="Riley R."/>
            <person name="Salamov A.A."/>
            <person name="Brown D.W."/>
            <person name="Nagy L.G."/>
            <person name="Floudas D."/>
            <person name="Held B.W."/>
            <person name="Levasseur A."/>
            <person name="Lombard V."/>
            <person name="Morin E."/>
            <person name="Otillar R."/>
            <person name="Lindquist E.A."/>
            <person name="Sun H."/>
            <person name="LaButti K.M."/>
            <person name="Schmutz J."/>
            <person name="Jabbour D."/>
            <person name="Luo H."/>
            <person name="Baker S.E."/>
            <person name="Pisabarro A.G."/>
            <person name="Walton J.D."/>
            <person name="Blanchette R.A."/>
            <person name="Henrissat B."/>
            <person name="Martin F."/>
            <person name="Cullen D."/>
            <person name="Hibbett D.S."/>
            <person name="Grigoriev I.V."/>
        </authorList>
    </citation>
    <scope>NUCLEOTIDE SEQUENCE [LARGE SCALE GENOMIC DNA]</scope>
    <source>
        <strain evidence="2">MUCL 33604</strain>
    </source>
</reference>
<dbReference type="EMBL" id="KL197709">
    <property type="protein sequence ID" value="KDQ63943.1"/>
    <property type="molecule type" value="Genomic_DNA"/>
</dbReference>
<gene>
    <name evidence="1" type="ORF">JAAARDRAFT_27614</name>
</gene>
<name>A0A067QA80_9AGAM</name>
<dbReference type="AlphaFoldDB" id="A0A067QA80"/>